<keyword evidence="1" id="KW-1133">Transmembrane helix</keyword>
<reference evidence="2 3" key="1">
    <citation type="submission" date="2023-12" db="EMBL/GenBank/DDBJ databases">
        <title>Description of Novel Strain Fulvimarina sp. 2208YS6-2-32 isolated from Uroteuthis (Photololigo) edulis.</title>
        <authorList>
            <person name="Park J.-S."/>
        </authorList>
    </citation>
    <scope>NUCLEOTIDE SEQUENCE [LARGE SCALE GENOMIC DNA]</scope>
    <source>
        <strain evidence="2 3">2208YS6-2-32</strain>
    </source>
</reference>
<keyword evidence="3" id="KW-1185">Reference proteome</keyword>
<dbReference type="NCBIfam" id="TIGR03054">
    <property type="entry name" value="photo_alph_chp1"/>
    <property type="match status" value="1"/>
</dbReference>
<gene>
    <name evidence="2" type="primary">puhC</name>
    <name evidence="2" type="ORF">U0C82_04900</name>
</gene>
<dbReference type="InterPro" id="IPR017495">
    <property type="entry name" value="PuhC"/>
</dbReference>
<dbReference type="EMBL" id="JAXLPB010000001">
    <property type="protein sequence ID" value="MDY8108491.1"/>
    <property type="molecule type" value="Genomic_DNA"/>
</dbReference>
<evidence type="ECO:0000313" key="2">
    <source>
        <dbReference type="EMBL" id="MDY8108491.1"/>
    </source>
</evidence>
<feature type="transmembrane region" description="Helical" evidence="1">
    <location>
        <begin position="26"/>
        <end position="47"/>
    </location>
</feature>
<evidence type="ECO:0000313" key="3">
    <source>
        <dbReference type="Proteomes" id="UP001294412"/>
    </source>
</evidence>
<dbReference type="RefSeq" id="WP_322185932.1">
    <property type="nucleotide sequence ID" value="NZ_JAXLPB010000001.1"/>
</dbReference>
<comment type="caution">
    <text evidence="2">The sequence shown here is derived from an EMBL/GenBank/DDBJ whole genome shotgun (WGS) entry which is preliminary data.</text>
</comment>
<keyword evidence="1" id="KW-0472">Membrane</keyword>
<organism evidence="2 3">
    <name type="scientific">Fulvimarina uroteuthidis</name>
    <dbReference type="NCBI Taxonomy" id="3098149"/>
    <lineage>
        <taxon>Bacteria</taxon>
        <taxon>Pseudomonadati</taxon>
        <taxon>Pseudomonadota</taxon>
        <taxon>Alphaproteobacteria</taxon>
        <taxon>Hyphomicrobiales</taxon>
        <taxon>Aurantimonadaceae</taxon>
        <taxon>Fulvimarina</taxon>
    </lineage>
</organism>
<keyword evidence="1" id="KW-0812">Transmembrane</keyword>
<dbReference type="Proteomes" id="UP001294412">
    <property type="component" value="Unassembled WGS sequence"/>
</dbReference>
<sequence>MNGITDKLKSVDGKPLKFYPTPDRPIPLAILVGAGLLAFSAVAFGLASNRTGVGNFVTPVIETLASRDLILDDSDPAVAIIADARTGETLLSLPTEAGGFAVESLRNLQRYRTIRGARQEGAFVLALKADGRLVVEDPLTSRQVELRAFGAKNMEVFADLLPWKNAKS</sequence>
<evidence type="ECO:0000256" key="1">
    <source>
        <dbReference type="SAM" id="Phobius"/>
    </source>
</evidence>
<protein>
    <submittedName>
        <fullName evidence="2">Photosynthetic complex assembly protein PuhC</fullName>
    </submittedName>
</protein>
<proteinExistence type="predicted"/>
<name>A0ABU5HZU5_9HYPH</name>
<accession>A0ABU5HZU5</accession>